<dbReference type="Gene3D" id="3.30.160.60">
    <property type="entry name" value="Classic Zinc Finger"/>
    <property type="match status" value="1"/>
</dbReference>
<keyword evidence="2" id="KW-1185">Reference proteome</keyword>
<reference evidence="1 2" key="1">
    <citation type="submission" date="2014-04" db="EMBL/GenBank/DDBJ databases">
        <authorList>
            <consortium name="DOE Joint Genome Institute"/>
            <person name="Kuo A."/>
            <person name="Kohler A."/>
            <person name="Costa M.D."/>
            <person name="Nagy L.G."/>
            <person name="Floudas D."/>
            <person name="Copeland A."/>
            <person name="Barry K.W."/>
            <person name="Cichocki N."/>
            <person name="Veneault-Fourrey C."/>
            <person name="LaButti K."/>
            <person name="Lindquist E.A."/>
            <person name="Lipzen A."/>
            <person name="Lundell T."/>
            <person name="Morin E."/>
            <person name="Murat C."/>
            <person name="Sun H."/>
            <person name="Tunlid A."/>
            <person name="Henrissat B."/>
            <person name="Grigoriev I.V."/>
            <person name="Hibbett D.S."/>
            <person name="Martin F."/>
            <person name="Nordberg H.P."/>
            <person name="Cantor M.N."/>
            <person name="Hua S.X."/>
        </authorList>
    </citation>
    <scope>NUCLEOTIDE SEQUENCE [LARGE SCALE GENOMIC DNA]</scope>
    <source>
        <strain evidence="1 2">Marx 270</strain>
    </source>
</reference>
<sequence>MPNPGMLPAATAYTPTFTPMPGLSRPMPCIQAQNLSNSSTPHRIKCPSPCFTDAFWPPRLELVPDPSLFPAEGAYTHFTGFTRWEPGKNGEPDGNTFLCPHAACAGTFKRRKHVKGHIKCMYTNDEGWICQYGGGACEKTFPRKGNYRQQVWKNHPNQTWVNAT</sequence>
<accession>A0A0C3NFT6</accession>
<name>A0A0C3NFT6_PISTI</name>
<dbReference type="Proteomes" id="UP000054217">
    <property type="component" value="Unassembled WGS sequence"/>
</dbReference>
<reference evidence="2" key="2">
    <citation type="submission" date="2015-01" db="EMBL/GenBank/DDBJ databases">
        <title>Evolutionary Origins and Diversification of the Mycorrhizal Mutualists.</title>
        <authorList>
            <consortium name="DOE Joint Genome Institute"/>
            <consortium name="Mycorrhizal Genomics Consortium"/>
            <person name="Kohler A."/>
            <person name="Kuo A."/>
            <person name="Nagy L.G."/>
            <person name="Floudas D."/>
            <person name="Copeland A."/>
            <person name="Barry K.W."/>
            <person name="Cichocki N."/>
            <person name="Veneault-Fourrey C."/>
            <person name="LaButti K."/>
            <person name="Lindquist E.A."/>
            <person name="Lipzen A."/>
            <person name="Lundell T."/>
            <person name="Morin E."/>
            <person name="Murat C."/>
            <person name="Riley R."/>
            <person name="Ohm R."/>
            <person name="Sun H."/>
            <person name="Tunlid A."/>
            <person name="Henrissat B."/>
            <person name="Grigoriev I.V."/>
            <person name="Hibbett D.S."/>
            <person name="Martin F."/>
        </authorList>
    </citation>
    <scope>NUCLEOTIDE SEQUENCE [LARGE SCALE GENOMIC DNA]</scope>
    <source>
        <strain evidence="2">Marx 270</strain>
    </source>
</reference>
<proteinExistence type="predicted"/>
<dbReference type="STRING" id="870435.A0A0C3NFT6"/>
<gene>
    <name evidence="1" type="ORF">M404DRAFT_1004212</name>
</gene>
<dbReference type="InParanoid" id="A0A0C3NFT6"/>
<dbReference type="AlphaFoldDB" id="A0A0C3NFT6"/>
<evidence type="ECO:0000313" key="1">
    <source>
        <dbReference type="EMBL" id="KIN99874.1"/>
    </source>
</evidence>
<dbReference type="OrthoDB" id="6365676at2759"/>
<dbReference type="EMBL" id="KN832000">
    <property type="protein sequence ID" value="KIN99874.1"/>
    <property type="molecule type" value="Genomic_DNA"/>
</dbReference>
<evidence type="ECO:0000313" key="2">
    <source>
        <dbReference type="Proteomes" id="UP000054217"/>
    </source>
</evidence>
<organism evidence="1 2">
    <name type="scientific">Pisolithus tinctorius Marx 270</name>
    <dbReference type="NCBI Taxonomy" id="870435"/>
    <lineage>
        <taxon>Eukaryota</taxon>
        <taxon>Fungi</taxon>
        <taxon>Dikarya</taxon>
        <taxon>Basidiomycota</taxon>
        <taxon>Agaricomycotina</taxon>
        <taxon>Agaricomycetes</taxon>
        <taxon>Agaricomycetidae</taxon>
        <taxon>Boletales</taxon>
        <taxon>Sclerodermatineae</taxon>
        <taxon>Pisolithaceae</taxon>
        <taxon>Pisolithus</taxon>
    </lineage>
</organism>
<dbReference type="HOGENOM" id="CLU_137510_0_0_1"/>
<evidence type="ECO:0008006" key="3">
    <source>
        <dbReference type="Google" id="ProtNLM"/>
    </source>
</evidence>
<protein>
    <recommendedName>
        <fullName evidence="3">C2H2-type domain-containing protein</fullName>
    </recommendedName>
</protein>